<feature type="coiled-coil region" evidence="1">
    <location>
        <begin position="297"/>
        <end position="324"/>
    </location>
</feature>
<gene>
    <name evidence="2" type="ORF">ABKW32_13105</name>
</gene>
<reference evidence="2 3" key="1">
    <citation type="submission" date="2024-05" db="EMBL/GenBank/DDBJ databases">
        <authorList>
            <person name="Busch G.E."/>
            <person name="Sharma I."/>
        </authorList>
    </citation>
    <scope>NUCLEOTIDE SEQUENCE [LARGE SCALE GENOMIC DNA]</scope>
    <source>
        <strain evidence="2 3">23GB23</strain>
    </source>
</reference>
<keyword evidence="1" id="KW-0175">Coiled coil</keyword>
<name>A0ABV0L1U3_9GAMM</name>
<dbReference type="RefSeq" id="WP_348577305.1">
    <property type="nucleotide sequence ID" value="NZ_JBDYKN010000012.1"/>
</dbReference>
<protein>
    <recommendedName>
        <fullName evidence="4">Sel1 repeat family protein</fullName>
    </recommendedName>
</protein>
<dbReference type="SUPFAM" id="SSF81901">
    <property type="entry name" value="HCP-like"/>
    <property type="match status" value="1"/>
</dbReference>
<organism evidence="2 3">
    <name type="scientific">Marinomonas primoryensis</name>
    <dbReference type="NCBI Taxonomy" id="178399"/>
    <lineage>
        <taxon>Bacteria</taxon>
        <taxon>Pseudomonadati</taxon>
        <taxon>Pseudomonadota</taxon>
        <taxon>Gammaproteobacteria</taxon>
        <taxon>Oceanospirillales</taxon>
        <taxon>Oceanospirillaceae</taxon>
        <taxon>Marinomonas</taxon>
    </lineage>
</organism>
<evidence type="ECO:0000256" key="1">
    <source>
        <dbReference type="SAM" id="Coils"/>
    </source>
</evidence>
<dbReference type="EMBL" id="JBDYKN010000012">
    <property type="protein sequence ID" value="MEP7730392.1"/>
    <property type="molecule type" value="Genomic_DNA"/>
</dbReference>
<evidence type="ECO:0000313" key="3">
    <source>
        <dbReference type="Proteomes" id="UP001471651"/>
    </source>
</evidence>
<dbReference type="InterPro" id="IPR011990">
    <property type="entry name" value="TPR-like_helical_dom_sf"/>
</dbReference>
<dbReference type="Gene3D" id="1.25.40.10">
    <property type="entry name" value="Tetratricopeptide repeat domain"/>
    <property type="match status" value="1"/>
</dbReference>
<dbReference type="Proteomes" id="UP001471651">
    <property type="component" value="Unassembled WGS sequence"/>
</dbReference>
<proteinExistence type="predicted"/>
<evidence type="ECO:0008006" key="4">
    <source>
        <dbReference type="Google" id="ProtNLM"/>
    </source>
</evidence>
<accession>A0ABV0L1U3</accession>
<sequence length="344" mass="39811">MKAHTFLILLPSMFFVFIGFFTPNEALSKPFIGDHTSIDQVYENGRLLRAQFKNREAREYLKYSMKKGSAKGFYLYAIELKGYNQTVRTDSNVYDYISRAAELGDKQAVRYLALGELSEDVSFFWKDKYFELLNQLVNEDKGQAFFEFYLFYQHSDLELAKDYLKKSVALMHPVALMVQGDLIMQGDGPYWFSFTRKKASIETYKQAAETYYLPAIKKFINILDEIGDEDQAFEWLLKAAGLGDLSSIALVARTLSGKRGVHKYAPLSLSQAKAYYDIYINIAGQDKFSALYTSMLAEQYELVNKMSDEQLKEADQNIIKIKENVKYFYSSDIFWFDDGYLYSL</sequence>
<keyword evidence="3" id="KW-1185">Reference proteome</keyword>
<comment type="caution">
    <text evidence="2">The sequence shown here is derived from an EMBL/GenBank/DDBJ whole genome shotgun (WGS) entry which is preliminary data.</text>
</comment>
<evidence type="ECO:0000313" key="2">
    <source>
        <dbReference type="EMBL" id="MEP7730392.1"/>
    </source>
</evidence>